<feature type="chain" id="PRO_5009520929" evidence="1">
    <location>
        <begin position="23"/>
        <end position="113"/>
    </location>
</feature>
<accession>A0A1F5RHG8</accession>
<evidence type="ECO:0000313" key="2">
    <source>
        <dbReference type="EMBL" id="OGF13792.1"/>
    </source>
</evidence>
<protein>
    <submittedName>
        <fullName evidence="2">Uncharacterized protein</fullName>
    </submittedName>
</protein>
<sequence length="113" mass="13094">MKKLTVAILFLVCFTLTGCSQKETTEKEINTVNKTVQDTISVGWPNDINGLIDHLNTWYKDELDAYERPNAYPNLATSGETNGWVEEHKRMLKELGANVFWNKEKKRYELVKK</sequence>
<organism evidence="2 3">
    <name type="scientific">Candidatus Edwardsbacteria bacterium GWF2_54_11</name>
    <dbReference type="NCBI Taxonomy" id="1817851"/>
    <lineage>
        <taxon>Bacteria</taxon>
        <taxon>Candidatus Edwardsiibacteriota</taxon>
    </lineage>
</organism>
<dbReference type="EMBL" id="MFFM01000012">
    <property type="protein sequence ID" value="OGF13792.1"/>
    <property type="molecule type" value="Genomic_DNA"/>
</dbReference>
<dbReference type="PROSITE" id="PS51257">
    <property type="entry name" value="PROKAR_LIPOPROTEIN"/>
    <property type="match status" value="1"/>
</dbReference>
<feature type="signal peptide" evidence="1">
    <location>
        <begin position="1"/>
        <end position="22"/>
    </location>
</feature>
<keyword evidence="1" id="KW-0732">Signal</keyword>
<name>A0A1F5RHG8_9BACT</name>
<evidence type="ECO:0000256" key="1">
    <source>
        <dbReference type="SAM" id="SignalP"/>
    </source>
</evidence>
<dbReference type="AlphaFoldDB" id="A0A1F5RHG8"/>
<reference evidence="2 3" key="1">
    <citation type="journal article" date="2016" name="Nat. Commun.">
        <title>Thousands of microbial genomes shed light on interconnected biogeochemical processes in an aquifer system.</title>
        <authorList>
            <person name="Anantharaman K."/>
            <person name="Brown C.T."/>
            <person name="Hug L.A."/>
            <person name="Sharon I."/>
            <person name="Castelle C.J."/>
            <person name="Probst A.J."/>
            <person name="Thomas B.C."/>
            <person name="Singh A."/>
            <person name="Wilkins M.J."/>
            <person name="Karaoz U."/>
            <person name="Brodie E.L."/>
            <person name="Williams K.H."/>
            <person name="Hubbard S.S."/>
            <person name="Banfield J.F."/>
        </authorList>
    </citation>
    <scope>NUCLEOTIDE SEQUENCE [LARGE SCALE GENOMIC DNA]</scope>
</reference>
<evidence type="ECO:0000313" key="3">
    <source>
        <dbReference type="Proteomes" id="UP000177230"/>
    </source>
</evidence>
<comment type="caution">
    <text evidence="2">The sequence shown here is derived from an EMBL/GenBank/DDBJ whole genome shotgun (WGS) entry which is preliminary data.</text>
</comment>
<gene>
    <name evidence="2" type="ORF">A2024_06535</name>
</gene>
<proteinExistence type="predicted"/>
<dbReference type="Proteomes" id="UP000177230">
    <property type="component" value="Unassembled WGS sequence"/>
</dbReference>